<feature type="chain" id="PRO_5040852765" description="DUF2147 domain-containing protein" evidence="1">
    <location>
        <begin position="19"/>
        <end position="159"/>
    </location>
</feature>
<evidence type="ECO:0008006" key="4">
    <source>
        <dbReference type="Google" id="ProtNLM"/>
    </source>
</evidence>
<keyword evidence="3" id="KW-1185">Reference proteome</keyword>
<dbReference type="EMBL" id="BSFE01000004">
    <property type="protein sequence ID" value="GLK52314.1"/>
    <property type="molecule type" value="Genomic_DNA"/>
</dbReference>
<proteinExistence type="predicted"/>
<organism evidence="2 3">
    <name type="scientific">Maricaulis virginensis</name>
    <dbReference type="NCBI Taxonomy" id="144022"/>
    <lineage>
        <taxon>Bacteria</taxon>
        <taxon>Pseudomonadati</taxon>
        <taxon>Pseudomonadota</taxon>
        <taxon>Alphaproteobacteria</taxon>
        <taxon>Maricaulales</taxon>
        <taxon>Maricaulaceae</taxon>
        <taxon>Maricaulis</taxon>
    </lineage>
</organism>
<evidence type="ECO:0000313" key="3">
    <source>
        <dbReference type="Proteomes" id="UP001143486"/>
    </source>
</evidence>
<reference evidence="2" key="2">
    <citation type="submission" date="2023-01" db="EMBL/GenBank/DDBJ databases">
        <authorList>
            <person name="Sun Q."/>
            <person name="Evtushenko L."/>
        </authorList>
    </citation>
    <scope>NUCLEOTIDE SEQUENCE</scope>
    <source>
        <strain evidence="2">VKM B-1513</strain>
    </source>
</reference>
<protein>
    <recommendedName>
        <fullName evidence="4">DUF2147 domain-containing protein</fullName>
    </recommendedName>
</protein>
<feature type="signal peptide" evidence="1">
    <location>
        <begin position="1"/>
        <end position="18"/>
    </location>
</feature>
<gene>
    <name evidence="2" type="ORF">GCM10017621_18220</name>
</gene>
<reference evidence="2" key="1">
    <citation type="journal article" date="2014" name="Int. J. Syst. Evol. Microbiol.">
        <title>Complete genome sequence of Corynebacterium casei LMG S-19264T (=DSM 44701T), isolated from a smear-ripened cheese.</title>
        <authorList>
            <consortium name="US DOE Joint Genome Institute (JGI-PGF)"/>
            <person name="Walter F."/>
            <person name="Albersmeier A."/>
            <person name="Kalinowski J."/>
            <person name="Ruckert C."/>
        </authorList>
    </citation>
    <scope>NUCLEOTIDE SEQUENCE</scope>
    <source>
        <strain evidence="2">VKM B-1513</strain>
    </source>
</reference>
<comment type="caution">
    <text evidence="2">The sequence shown here is derived from an EMBL/GenBank/DDBJ whole genome shotgun (WGS) entry which is preliminary data.</text>
</comment>
<dbReference type="AlphaFoldDB" id="A0A9W6IN77"/>
<accession>A0A9W6IN77</accession>
<dbReference type="RefSeq" id="WP_271186682.1">
    <property type="nucleotide sequence ID" value="NZ_BSFE01000004.1"/>
</dbReference>
<dbReference type="Proteomes" id="UP001143486">
    <property type="component" value="Unassembled WGS sequence"/>
</dbReference>
<keyword evidence="1" id="KW-0732">Signal</keyword>
<sequence length="159" mass="17884">MSCISILFLGLAALQAPAGVHPDLAVLAPYEGLWQSEDGARALHVEIAGETAARLRYGVWQDDAWYWQPAWQIEVSPHGGWPKGWQPHETRNDSPLELHDDTDPGIEWHRDSGAYGMGHIVEIDIWDEPQEGRFTWLRLHSRRNGTDRVGEGVWIAVTG</sequence>
<evidence type="ECO:0000313" key="2">
    <source>
        <dbReference type="EMBL" id="GLK52314.1"/>
    </source>
</evidence>
<evidence type="ECO:0000256" key="1">
    <source>
        <dbReference type="SAM" id="SignalP"/>
    </source>
</evidence>
<name>A0A9W6IN77_9PROT</name>